<dbReference type="RefSeq" id="XP_003171224.1">
    <property type="nucleotide sequence ID" value="XM_003171176.1"/>
</dbReference>
<dbReference type="HOGENOM" id="CLU_157447_0_0_1"/>
<dbReference type="AlphaFoldDB" id="E4V2F1"/>
<dbReference type="VEuPathDB" id="FungiDB:MGYG_07223"/>
<gene>
    <name evidence="1" type="ORF">MGYG_07223</name>
</gene>
<evidence type="ECO:0000313" key="2">
    <source>
        <dbReference type="Proteomes" id="UP000002669"/>
    </source>
</evidence>
<protein>
    <submittedName>
        <fullName evidence="1">Uncharacterized protein</fullName>
    </submittedName>
</protein>
<evidence type="ECO:0000313" key="1">
    <source>
        <dbReference type="EMBL" id="EFR04216.1"/>
    </source>
</evidence>
<dbReference type="OrthoDB" id="4170461at2759"/>
<sequence>MAVGGETKSSHACLALTKIITKYITYLFWPTPVVNTNPNYALSEPSGWEERQPFINALQTSNLTEKHCGAAVITYLNKTDDYLSPQETKELAVLLEDRDRFVTHKELLIRQNKAPNKSIVSRRGILEILAIEQRVIFSGMACEQARALVRSVSSS</sequence>
<dbReference type="EMBL" id="DS989827">
    <property type="protein sequence ID" value="EFR04216.1"/>
    <property type="molecule type" value="Genomic_DNA"/>
</dbReference>
<dbReference type="eggNOG" id="ENOG502RQUY">
    <property type="taxonomic scope" value="Eukaryota"/>
</dbReference>
<dbReference type="Proteomes" id="UP000002669">
    <property type="component" value="Unassembled WGS sequence"/>
</dbReference>
<dbReference type="InParanoid" id="E4V2F1"/>
<reference evidence="2" key="1">
    <citation type="journal article" date="2012" name="MBio">
        <title>Comparative genome analysis of Trichophyton rubrum and related dermatophytes reveals candidate genes involved in infection.</title>
        <authorList>
            <person name="Martinez D.A."/>
            <person name="Oliver B.G."/>
            <person name="Graeser Y."/>
            <person name="Goldberg J.M."/>
            <person name="Li W."/>
            <person name="Martinez-Rossi N.M."/>
            <person name="Monod M."/>
            <person name="Shelest E."/>
            <person name="Barton R.C."/>
            <person name="Birch E."/>
            <person name="Brakhage A.A."/>
            <person name="Chen Z."/>
            <person name="Gurr S.J."/>
            <person name="Heiman D."/>
            <person name="Heitman J."/>
            <person name="Kosti I."/>
            <person name="Rossi A."/>
            <person name="Saif S."/>
            <person name="Samalova M."/>
            <person name="Saunders C.W."/>
            <person name="Shea T."/>
            <person name="Summerbell R.C."/>
            <person name="Xu J."/>
            <person name="Young S."/>
            <person name="Zeng Q."/>
            <person name="Birren B.W."/>
            <person name="Cuomo C.A."/>
            <person name="White T.C."/>
        </authorList>
    </citation>
    <scope>NUCLEOTIDE SEQUENCE [LARGE SCALE GENOMIC DNA]</scope>
    <source>
        <strain evidence="2">ATCC MYA-4604 / CBS 118893</strain>
    </source>
</reference>
<organism evidence="2">
    <name type="scientific">Arthroderma gypseum (strain ATCC MYA-4604 / CBS 118893)</name>
    <name type="common">Microsporum gypseum</name>
    <dbReference type="NCBI Taxonomy" id="535722"/>
    <lineage>
        <taxon>Eukaryota</taxon>
        <taxon>Fungi</taxon>
        <taxon>Dikarya</taxon>
        <taxon>Ascomycota</taxon>
        <taxon>Pezizomycotina</taxon>
        <taxon>Eurotiomycetes</taxon>
        <taxon>Eurotiomycetidae</taxon>
        <taxon>Onygenales</taxon>
        <taxon>Arthrodermataceae</taxon>
        <taxon>Nannizzia</taxon>
    </lineage>
</organism>
<dbReference type="OMA" id="KHCGIAI"/>
<keyword evidence="2" id="KW-1185">Reference proteome</keyword>
<dbReference type="GeneID" id="10026474"/>
<name>E4V2F1_ARTGP</name>
<proteinExistence type="predicted"/>
<accession>E4V2F1</accession>